<dbReference type="InterPro" id="IPR050104">
    <property type="entry name" value="FMN-dep_NADH:Q_OxRdtase_AzoR1"/>
</dbReference>
<evidence type="ECO:0000256" key="4">
    <source>
        <dbReference type="ARBA" id="ARBA00023027"/>
    </source>
</evidence>
<dbReference type="InterPro" id="IPR029039">
    <property type="entry name" value="Flavoprotein-like_sf"/>
</dbReference>
<comment type="similarity">
    <text evidence="6">Belongs to the azoreductase type 1 family.</text>
</comment>
<dbReference type="GO" id="GO:0009055">
    <property type="term" value="F:electron transfer activity"/>
    <property type="evidence" value="ECO:0007669"/>
    <property type="project" value="UniProtKB-UniRule"/>
</dbReference>
<keyword evidence="9" id="KW-1185">Reference proteome</keyword>
<evidence type="ECO:0000256" key="2">
    <source>
        <dbReference type="ARBA" id="ARBA00022643"/>
    </source>
</evidence>
<proteinExistence type="inferred from homology"/>
<dbReference type="EMBL" id="BHYM01000060">
    <property type="protein sequence ID" value="GCE42530.1"/>
    <property type="molecule type" value="Genomic_DNA"/>
</dbReference>
<dbReference type="SUPFAM" id="SSF52218">
    <property type="entry name" value="Flavoproteins"/>
    <property type="match status" value="1"/>
</dbReference>
<dbReference type="OrthoDB" id="9805013at2"/>
<dbReference type="InterPro" id="IPR023048">
    <property type="entry name" value="NADH:quinone_OxRdtase_FMN_depd"/>
</dbReference>
<evidence type="ECO:0000256" key="5">
    <source>
        <dbReference type="ARBA" id="ARBA00048542"/>
    </source>
</evidence>
<feature type="binding site" evidence="6">
    <location>
        <begin position="16"/>
        <end position="18"/>
    </location>
    <ligand>
        <name>FMN</name>
        <dbReference type="ChEBI" id="CHEBI:58210"/>
    </ligand>
</feature>
<dbReference type="Gene3D" id="3.40.50.360">
    <property type="match status" value="1"/>
</dbReference>
<dbReference type="EC" id="1.7.1.17" evidence="6"/>
<dbReference type="EC" id="1.6.5.-" evidence="6"/>
<accession>A0A402CG12</accession>
<evidence type="ECO:0000256" key="6">
    <source>
        <dbReference type="HAMAP-Rule" id="MF_01216"/>
    </source>
</evidence>
<dbReference type="GO" id="GO:0016652">
    <property type="term" value="F:oxidoreductase activity, acting on NAD(P)H as acceptor"/>
    <property type="evidence" value="ECO:0007669"/>
    <property type="project" value="UniProtKB-UniRule"/>
</dbReference>
<evidence type="ECO:0000259" key="7">
    <source>
        <dbReference type="Pfam" id="PF02525"/>
    </source>
</evidence>
<comment type="function">
    <text evidence="6">Quinone reductase that provides resistance to thiol-specific stress caused by electrophilic quinones.</text>
</comment>
<evidence type="ECO:0000256" key="1">
    <source>
        <dbReference type="ARBA" id="ARBA00022630"/>
    </source>
</evidence>
<reference evidence="8 9" key="1">
    <citation type="submission" date="2018-11" db="EMBL/GenBank/DDBJ databases">
        <title>Microbial catabolism of amino acid.</title>
        <authorList>
            <person name="Hibi M."/>
            <person name="Ogawa J."/>
        </authorList>
    </citation>
    <scope>NUCLEOTIDE SEQUENCE [LARGE SCALE GENOMIC DNA]</scope>
    <source>
        <strain evidence="8 9">C31-06</strain>
    </source>
</reference>
<dbReference type="PANTHER" id="PTHR43741:SF4">
    <property type="entry name" value="FMN-DEPENDENT NADH:QUINONE OXIDOREDUCTASE"/>
    <property type="match status" value="1"/>
</dbReference>
<keyword evidence="3 6" id="KW-0560">Oxidoreductase</keyword>
<organism evidence="8 9">
    <name type="scientific">Rhodococcus wratislaviensis</name>
    <name type="common">Tsukamurella wratislaviensis</name>
    <dbReference type="NCBI Taxonomy" id="44752"/>
    <lineage>
        <taxon>Bacteria</taxon>
        <taxon>Bacillati</taxon>
        <taxon>Actinomycetota</taxon>
        <taxon>Actinomycetes</taxon>
        <taxon>Mycobacteriales</taxon>
        <taxon>Nocardiaceae</taxon>
        <taxon>Rhodococcus</taxon>
    </lineage>
</organism>
<dbReference type="GO" id="GO:0010181">
    <property type="term" value="F:FMN binding"/>
    <property type="evidence" value="ECO:0007669"/>
    <property type="project" value="UniProtKB-UniRule"/>
</dbReference>
<keyword evidence="4 6" id="KW-0520">NAD</keyword>
<comment type="catalytic activity">
    <reaction evidence="5">
        <text>N,N-dimethyl-1,4-phenylenediamine + anthranilate + 2 NAD(+) = 2-(4-dimethylaminophenyl)diazenylbenzoate + 2 NADH + 2 H(+)</text>
        <dbReference type="Rhea" id="RHEA:55872"/>
        <dbReference type="ChEBI" id="CHEBI:15378"/>
        <dbReference type="ChEBI" id="CHEBI:15783"/>
        <dbReference type="ChEBI" id="CHEBI:16567"/>
        <dbReference type="ChEBI" id="CHEBI:57540"/>
        <dbReference type="ChEBI" id="CHEBI:57945"/>
        <dbReference type="ChEBI" id="CHEBI:71579"/>
        <dbReference type="EC" id="1.7.1.17"/>
    </reaction>
    <physiologicalReaction direction="right-to-left" evidence="5">
        <dbReference type="Rhea" id="RHEA:55874"/>
    </physiologicalReaction>
</comment>
<evidence type="ECO:0000313" key="8">
    <source>
        <dbReference type="EMBL" id="GCE42530.1"/>
    </source>
</evidence>
<dbReference type="AlphaFoldDB" id="A0A402CG12"/>
<dbReference type="HAMAP" id="MF_01216">
    <property type="entry name" value="Azoreductase_type1"/>
    <property type="match status" value="1"/>
</dbReference>
<evidence type="ECO:0000256" key="3">
    <source>
        <dbReference type="ARBA" id="ARBA00023002"/>
    </source>
</evidence>
<dbReference type="Pfam" id="PF02525">
    <property type="entry name" value="Flavodoxin_2"/>
    <property type="match status" value="1"/>
</dbReference>
<dbReference type="GO" id="GO:0016655">
    <property type="term" value="F:oxidoreductase activity, acting on NAD(P)H, quinone or similar compound as acceptor"/>
    <property type="evidence" value="ECO:0007669"/>
    <property type="project" value="InterPro"/>
</dbReference>
<comment type="caution">
    <text evidence="6">Lacks conserved residue(s) required for the propagation of feature annotation.</text>
</comment>
<keyword evidence="1 6" id="KW-0285">Flavoprotein</keyword>
<evidence type="ECO:0000313" key="9">
    <source>
        <dbReference type="Proteomes" id="UP000287519"/>
    </source>
</evidence>
<protein>
    <recommendedName>
        <fullName evidence="6">FMN dependent NADH:quinone oxidoreductase</fullName>
        <ecNumber evidence="6">1.6.5.-</ecNumber>
    </recommendedName>
    <alternativeName>
        <fullName evidence="6">Azo-dye reductase</fullName>
    </alternativeName>
    <alternativeName>
        <fullName evidence="6">FMN-dependent NADH-azo compound oxidoreductase</fullName>
    </alternativeName>
    <alternativeName>
        <fullName evidence="6">FMN-dependent NADH-azoreductase</fullName>
        <ecNumber evidence="6">1.7.1.17</ecNumber>
    </alternativeName>
</protein>
<keyword evidence="2 6" id="KW-0288">FMN</keyword>
<gene>
    <name evidence="6" type="primary">azoR</name>
    <name evidence="8" type="ORF">Rhow_006659</name>
</gene>
<feature type="domain" description="Flavodoxin-like fold" evidence="7">
    <location>
        <begin position="4"/>
        <end position="180"/>
    </location>
</feature>
<comment type="cofactor">
    <cofactor evidence="6">
        <name>FMN</name>
        <dbReference type="ChEBI" id="CHEBI:58210"/>
    </cofactor>
    <text evidence="6">Binds 1 FMN per subunit.</text>
</comment>
<name>A0A402CG12_RHOWR</name>
<feature type="binding site" evidence="6">
    <location>
        <position position="10"/>
    </location>
    <ligand>
        <name>FMN</name>
        <dbReference type="ChEBI" id="CHEBI:58210"/>
    </ligand>
</feature>
<dbReference type="Proteomes" id="UP000287519">
    <property type="component" value="Unassembled WGS sequence"/>
</dbReference>
<comment type="caution">
    <text evidence="8">The sequence shown here is derived from an EMBL/GenBank/DDBJ whole genome shotgun (WGS) entry which is preliminary data.</text>
</comment>
<dbReference type="RefSeq" id="WP_124394466.1">
    <property type="nucleotide sequence ID" value="NZ_BHYM01000060.1"/>
</dbReference>
<comment type="catalytic activity">
    <reaction evidence="6">
        <text>2 a quinone + NADH + H(+) = 2 a 1,4-benzosemiquinone + NAD(+)</text>
        <dbReference type="Rhea" id="RHEA:65952"/>
        <dbReference type="ChEBI" id="CHEBI:15378"/>
        <dbReference type="ChEBI" id="CHEBI:57540"/>
        <dbReference type="ChEBI" id="CHEBI:57945"/>
        <dbReference type="ChEBI" id="CHEBI:132124"/>
        <dbReference type="ChEBI" id="CHEBI:134225"/>
    </reaction>
</comment>
<dbReference type="InterPro" id="IPR003680">
    <property type="entry name" value="Flavodoxin_fold"/>
</dbReference>
<comment type="function">
    <text evidence="6">Also exhibits azoreductase activity. Catalyzes the reductive cleavage of the azo bond in aromatic azo compounds to the corresponding amines.</text>
</comment>
<sequence length="214" mass="22638">MPQLLHIDSSAELSTSVSRALTRLFAETWRSLGPGHTVVERDLHREPLPHLPNAGLHYAPRLRTAGETPDPAAEALQSELIAEVVAADVVVLGAPMYNWSLPSTLKAWIDYIHVLGTTVPFDTREQPLAGTPVVVVSSRGNTYSPDGPNAGADHIVPPLQQTLGVSLGMDVAVVTAELTLAGRIPAMAPLGDKAAESLSAAEESVRRLAHTLGS</sequence>
<comment type="subunit">
    <text evidence="6">Homodimer.</text>
</comment>
<dbReference type="PANTHER" id="PTHR43741">
    <property type="entry name" value="FMN-DEPENDENT NADH-AZOREDUCTASE 1"/>
    <property type="match status" value="1"/>
</dbReference>